<feature type="compositionally biased region" description="Acidic residues" evidence="1">
    <location>
        <begin position="356"/>
        <end position="365"/>
    </location>
</feature>
<dbReference type="InterPro" id="IPR050792">
    <property type="entry name" value="ADP-ribosylglycohydrolase"/>
</dbReference>
<dbReference type="Gene3D" id="1.10.4080.10">
    <property type="entry name" value="ADP-ribosylation/Crystallin J1"/>
    <property type="match status" value="1"/>
</dbReference>
<accession>A0ABZ2LEP3</accession>
<sequence>MNDVGELERFRGSILGLAIGDALGHPTEFVSSVAGIRARWGERGVTDFEPSGGHPAGTFTDDTQMSIAVARALVRNGHGDLDATMRVLGEEFVAWARSRENNRAPGGTCLRGCSNLERGAPWREAGVANSKGCGAAMRAAPVGLYFAEDTDALVRVAAAQSSLTHRHPTGIASSVAAAAPVAFAIRERTTEGMLAFTRACVARLDAAFLVDMGCTPALAETIGAHEMLAALDAVEAAQHQESDDVCKLLGGAWIGEEAVATALWCVLRARGDFRDAVLRGANSSGDSDSIATIAGSIAGALVGTAGIDPSWIARVEKSAALDRLAQALHRTKHGADEPSTEADLDPFGAQRRDVSAEPEDDPENP</sequence>
<evidence type="ECO:0000256" key="1">
    <source>
        <dbReference type="SAM" id="MobiDB-lite"/>
    </source>
</evidence>
<proteinExistence type="predicted"/>
<dbReference type="Pfam" id="PF03747">
    <property type="entry name" value="ADP_ribosyl_GH"/>
    <property type="match status" value="1"/>
</dbReference>
<dbReference type="Proteomes" id="UP001374803">
    <property type="component" value="Chromosome"/>
</dbReference>
<dbReference type="RefSeq" id="WP_394839085.1">
    <property type="nucleotide sequence ID" value="NZ_CP089929.1"/>
</dbReference>
<organism evidence="2 3">
    <name type="scientific">Pendulispora rubella</name>
    <dbReference type="NCBI Taxonomy" id="2741070"/>
    <lineage>
        <taxon>Bacteria</taxon>
        <taxon>Pseudomonadati</taxon>
        <taxon>Myxococcota</taxon>
        <taxon>Myxococcia</taxon>
        <taxon>Myxococcales</taxon>
        <taxon>Sorangiineae</taxon>
        <taxon>Pendulisporaceae</taxon>
        <taxon>Pendulispora</taxon>
    </lineage>
</organism>
<feature type="region of interest" description="Disordered" evidence="1">
    <location>
        <begin position="330"/>
        <end position="365"/>
    </location>
</feature>
<dbReference type="InterPro" id="IPR036705">
    <property type="entry name" value="Ribosyl_crysJ1_sf"/>
</dbReference>
<protein>
    <submittedName>
        <fullName evidence="2">ADP-ribosylglycohydrolase family protein</fullName>
    </submittedName>
</protein>
<gene>
    <name evidence="2" type="ORF">LVJ94_19540</name>
</gene>
<dbReference type="SUPFAM" id="SSF101478">
    <property type="entry name" value="ADP-ribosylglycohydrolase"/>
    <property type="match status" value="1"/>
</dbReference>
<evidence type="ECO:0000313" key="3">
    <source>
        <dbReference type="Proteomes" id="UP001374803"/>
    </source>
</evidence>
<dbReference type="PANTHER" id="PTHR16222">
    <property type="entry name" value="ADP-RIBOSYLGLYCOHYDROLASE"/>
    <property type="match status" value="1"/>
</dbReference>
<name>A0ABZ2LEP3_9BACT</name>
<dbReference type="EMBL" id="CP089983">
    <property type="protein sequence ID" value="WXB09412.1"/>
    <property type="molecule type" value="Genomic_DNA"/>
</dbReference>
<evidence type="ECO:0000313" key="2">
    <source>
        <dbReference type="EMBL" id="WXB09412.1"/>
    </source>
</evidence>
<reference evidence="2" key="1">
    <citation type="submission" date="2021-12" db="EMBL/GenBank/DDBJ databases">
        <title>Discovery of the Pendulisporaceae a myxobacterial family with distinct sporulation behavior and unique specialized metabolism.</title>
        <authorList>
            <person name="Garcia R."/>
            <person name="Popoff A."/>
            <person name="Bader C.D."/>
            <person name="Loehr J."/>
            <person name="Walesch S."/>
            <person name="Walt C."/>
            <person name="Boldt J."/>
            <person name="Bunk B."/>
            <person name="Haeckl F.J.F.P.J."/>
            <person name="Gunesch A.P."/>
            <person name="Birkelbach J."/>
            <person name="Nuebel U."/>
            <person name="Pietschmann T."/>
            <person name="Bach T."/>
            <person name="Mueller R."/>
        </authorList>
    </citation>
    <scope>NUCLEOTIDE SEQUENCE</scope>
    <source>
        <strain evidence="2">MSr11367</strain>
    </source>
</reference>
<dbReference type="PANTHER" id="PTHR16222:SF12">
    <property type="entry name" value="ADP-RIBOSYLGLYCOHYDROLASE-RELATED"/>
    <property type="match status" value="1"/>
</dbReference>
<keyword evidence="3" id="KW-1185">Reference proteome</keyword>
<dbReference type="InterPro" id="IPR005502">
    <property type="entry name" value="Ribosyl_crysJ1"/>
</dbReference>